<name>X0VNJ8_9ZZZZ</name>
<gene>
    <name evidence="1" type="ORF">S01H1_34158</name>
</gene>
<evidence type="ECO:0000313" key="1">
    <source>
        <dbReference type="EMBL" id="GAG14013.1"/>
    </source>
</evidence>
<protein>
    <submittedName>
        <fullName evidence="1">Uncharacterized protein</fullName>
    </submittedName>
</protein>
<accession>X0VNJ8</accession>
<sequence>MLKKEVCKQCRIDDYGEEKGWNEFAEAWFEANRHRSGHVFCPPSVTQSVNEGIAEKMKAALTYEELDLEAVQFTLRKLINSPCLQARSDMPPPWWCPHAAEHGEGE</sequence>
<organism evidence="1">
    <name type="scientific">marine sediment metagenome</name>
    <dbReference type="NCBI Taxonomy" id="412755"/>
    <lineage>
        <taxon>unclassified sequences</taxon>
        <taxon>metagenomes</taxon>
        <taxon>ecological metagenomes</taxon>
    </lineage>
</organism>
<dbReference type="EMBL" id="BARS01021246">
    <property type="protein sequence ID" value="GAG14013.1"/>
    <property type="molecule type" value="Genomic_DNA"/>
</dbReference>
<dbReference type="AlphaFoldDB" id="X0VNJ8"/>
<reference evidence="1" key="1">
    <citation type="journal article" date="2014" name="Front. Microbiol.">
        <title>High frequency of phylogenetically diverse reductive dehalogenase-homologous genes in deep subseafloor sedimentary metagenomes.</title>
        <authorList>
            <person name="Kawai M."/>
            <person name="Futagami T."/>
            <person name="Toyoda A."/>
            <person name="Takaki Y."/>
            <person name="Nishi S."/>
            <person name="Hori S."/>
            <person name="Arai W."/>
            <person name="Tsubouchi T."/>
            <person name="Morono Y."/>
            <person name="Uchiyama I."/>
            <person name="Ito T."/>
            <person name="Fujiyama A."/>
            <person name="Inagaki F."/>
            <person name="Takami H."/>
        </authorList>
    </citation>
    <scope>NUCLEOTIDE SEQUENCE</scope>
    <source>
        <strain evidence="1">Expedition CK06-06</strain>
    </source>
</reference>
<comment type="caution">
    <text evidence="1">The sequence shown here is derived from an EMBL/GenBank/DDBJ whole genome shotgun (WGS) entry which is preliminary data.</text>
</comment>
<proteinExistence type="predicted"/>